<proteinExistence type="predicted"/>
<dbReference type="Proteomes" id="UP000032360">
    <property type="component" value="Unassembled WGS sequence"/>
</dbReference>
<evidence type="ECO:0000313" key="2">
    <source>
        <dbReference type="EMBL" id="KJF15976.1"/>
    </source>
</evidence>
<evidence type="ECO:0000313" key="3">
    <source>
        <dbReference type="EMBL" id="KJF16675.1"/>
    </source>
</evidence>
<evidence type="ECO:0000313" key="5">
    <source>
        <dbReference type="Proteomes" id="UP000032360"/>
    </source>
</evidence>
<evidence type="ECO:0000313" key="1">
    <source>
        <dbReference type="EMBL" id="KJF15759.1"/>
    </source>
</evidence>
<comment type="caution">
    <text evidence="1">The sequence shown here is derived from an EMBL/GenBank/DDBJ whole genome shotgun (WGS) entry which is preliminary data.</text>
</comment>
<dbReference type="EMBL" id="JXYS01000077">
    <property type="protein sequence ID" value="KJF16675.1"/>
    <property type="molecule type" value="Genomic_DNA"/>
</dbReference>
<protein>
    <submittedName>
        <fullName evidence="1">Uncharacterized protein</fullName>
    </submittedName>
</protein>
<reference evidence="1 5" key="1">
    <citation type="submission" date="2015-01" db="EMBL/GenBank/DDBJ databases">
        <title>Draft genome of the acidophilic iron oxidizer Acidithrix ferrooxidans strain Py-F3.</title>
        <authorList>
            <person name="Poehlein A."/>
            <person name="Eisen S."/>
            <person name="Schloemann M."/>
            <person name="Johnson B.D."/>
            <person name="Daniel R."/>
            <person name="Muehling M."/>
        </authorList>
    </citation>
    <scope>NUCLEOTIDE SEQUENCE [LARGE SCALE GENOMIC DNA]</scope>
    <source>
        <strain evidence="1 5">Py-F3</strain>
    </source>
</reference>
<dbReference type="AlphaFoldDB" id="A0A0D8HCY6"/>
<dbReference type="EMBL" id="JXYS01000106">
    <property type="protein sequence ID" value="KJF15976.1"/>
    <property type="molecule type" value="Genomic_DNA"/>
</dbReference>
<name>A0A0D8HCY6_9ACTN</name>
<dbReference type="EMBL" id="JXYS01000126">
    <property type="protein sequence ID" value="KJF15759.1"/>
    <property type="molecule type" value="Genomic_DNA"/>
</dbReference>
<keyword evidence="5" id="KW-1185">Reference proteome</keyword>
<evidence type="ECO:0000313" key="4">
    <source>
        <dbReference type="EMBL" id="KJF18701.1"/>
    </source>
</evidence>
<accession>A0A0D8HCY6</accession>
<gene>
    <name evidence="4" type="ORF">AXFE_04330</name>
    <name evidence="3" type="ORF">AXFE_24500</name>
    <name evidence="2" type="ORF">AXFE_31720</name>
    <name evidence="1" type="ORF">AXFE_34040</name>
</gene>
<dbReference type="EMBL" id="JXYS01000009">
    <property type="protein sequence ID" value="KJF18701.1"/>
    <property type="molecule type" value="Genomic_DNA"/>
</dbReference>
<sequence>MSSGPILLLLIVLALERSTISRSASVVLVSLAAATSERIAYLVIARSTYLAIIGSDSKSEVTPESLWAIALARAGHNDLSRSSSVKVITIR</sequence>
<organism evidence="1 5">
    <name type="scientific">Acidithrix ferrooxidans</name>
    <dbReference type="NCBI Taxonomy" id="1280514"/>
    <lineage>
        <taxon>Bacteria</taxon>
        <taxon>Bacillati</taxon>
        <taxon>Actinomycetota</taxon>
        <taxon>Acidimicrobiia</taxon>
        <taxon>Acidimicrobiales</taxon>
        <taxon>Acidimicrobiaceae</taxon>
        <taxon>Acidithrix</taxon>
    </lineage>
</organism>